<sequence length="493" mass="52682">MAKEEDTFNWFSNPMADSSGNEGFHLAYEPPSSMAPGGTEGPLTPAPGGAPGSGRLYMGQPAYDSDTLKNRLKTRIDNLGAPETATGSQSGYPGNLGKSLSASAGGDGSAIPDLHKNRDNLLRPFTHFAWNKAVNASNGGQGAPLDPDNLKASFSPEALAEPVINAWDAAGKKSREVFDAAVKKSDPWLAPLGDTLKDSYTHAPDTDPDYIHALADASRAGSHSDWAKDLGIAPHVAQYKVAEFATRLAANMASPGNSPDTVMQSAASDYRFAPEGQTGSEWANERNTDFMEQLIDQDVGVLKSERQKLEATHSEDYKTRSLFDPDHNLLTSPSAVAGFLIEDVLPVVGTGAALTKTLSGGSASYVAELTAPVIAEGVTTYYSERDKFHDTIMAASEDDLVHDYPEYAGMLGRYPDTVAAKKELIRQKAAPYAYRKAVESIFVSLGLKKFMKMSRSGGESKPTLIGQNIAAEIGKKGLQGDYLSEGKKNTHEK</sequence>
<gene>
    <name evidence="2" type="ORF">NB640_11920</name>
</gene>
<reference evidence="2" key="1">
    <citation type="journal article" date="2022" name="Front. Microbiol.">
        <title>New perspectives on an old grouping: The genomic and phenotypic variability of Oxalobacter formigenes and the implications for calcium oxalate stone prevention.</title>
        <authorList>
            <person name="Chmiel J.A."/>
            <person name="Carr C."/>
            <person name="Stuivenberg G.A."/>
            <person name="Venema R."/>
            <person name="Chanyi R.M."/>
            <person name="Al K.F."/>
            <person name="Giguere D."/>
            <person name="Say H."/>
            <person name="Akouris P.P."/>
            <person name="Dominguez Romero S.A."/>
            <person name="Kwong A."/>
            <person name="Tai V."/>
            <person name="Koval S.F."/>
            <person name="Razvi H."/>
            <person name="Bjazevic J."/>
            <person name="Burton J.P."/>
        </authorList>
    </citation>
    <scope>NUCLEOTIDE SEQUENCE</scope>
    <source>
        <strain evidence="2">WoOx3</strain>
    </source>
</reference>
<evidence type="ECO:0000313" key="2">
    <source>
        <dbReference type="EMBL" id="WAW09910.1"/>
    </source>
</evidence>
<feature type="region of interest" description="Disordered" evidence="1">
    <location>
        <begin position="78"/>
        <end position="111"/>
    </location>
</feature>
<protein>
    <submittedName>
        <fullName evidence="2">Uncharacterized protein</fullName>
    </submittedName>
</protein>
<name>A0A9E9LYG0_9BURK</name>
<dbReference type="KEGG" id="ovb:NB640_11920"/>
<evidence type="ECO:0000256" key="1">
    <source>
        <dbReference type="SAM" id="MobiDB-lite"/>
    </source>
</evidence>
<dbReference type="Proteomes" id="UP001156215">
    <property type="component" value="Chromosome"/>
</dbReference>
<feature type="region of interest" description="Disordered" evidence="1">
    <location>
        <begin position="1"/>
        <end position="62"/>
    </location>
</feature>
<evidence type="ECO:0000313" key="3">
    <source>
        <dbReference type="Proteomes" id="UP001156215"/>
    </source>
</evidence>
<dbReference type="RefSeq" id="WP_269308915.1">
    <property type="nucleotide sequence ID" value="NZ_CP098242.1"/>
</dbReference>
<feature type="compositionally biased region" description="Low complexity" evidence="1">
    <location>
        <begin position="35"/>
        <end position="47"/>
    </location>
</feature>
<accession>A0A9E9LYG0</accession>
<feature type="compositionally biased region" description="Polar residues" evidence="1">
    <location>
        <begin position="9"/>
        <end position="21"/>
    </location>
</feature>
<organism evidence="2 3">
    <name type="scientific">Oxalobacter vibrioformis</name>
    <dbReference type="NCBI Taxonomy" id="933080"/>
    <lineage>
        <taxon>Bacteria</taxon>
        <taxon>Pseudomonadati</taxon>
        <taxon>Pseudomonadota</taxon>
        <taxon>Betaproteobacteria</taxon>
        <taxon>Burkholderiales</taxon>
        <taxon>Oxalobacteraceae</taxon>
        <taxon>Oxalobacter</taxon>
    </lineage>
</organism>
<keyword evidence="3" id="KW-1185">Reference proteome</keyword>
<dbReference type="AlphaFoldDB" id="A0A9E9LYG0"/>
<dbReference type="EMBL" id="CP098242">
    <property type="protein sequence ID" value="WAW09910.1"/>
    <property type="molecule type" value="Genomic_DNA"/>
</dbReference>
<proteinExistence type="predicted"/>